<evidence type="ECO:0000313" key="1">
    <source>
        <dbReference type="EMBL" id="KXV49886.1"/>
    </source>
</evidence>
<name>A0A149TLW1_9PROT</name>
<dbReference type="PATRIC" id="fig|318683.6.peg.1732"/>
<organism evidence="1 2">
    <name type="scientific">Gluconobacter albidus</name>
    <dbReference type="NCBI Taxonomy" id="318683"/>
    <lineage>
        <taxon>Bacteria</taxon>
        <taxon>Pseudomonadati</taxon>
        <taxon>Pseudomonadota</taxon>
        <taxon>Alphaproteobacteria</taxon>
        <taxon>Acetobacterales</taxon>
        <taxon>Acetobacteraceae</taxon>
        <taxon>Gluconobacter</taxon>
    </lineage>
</organism>
<comment type="caution">
    <text evidence="1">The sequence shown here is derived from an EMBL/GenBank/DDBJ whole genome shotgun (WGS) entry which is preliminary data.</text>
</comment>
<dbReference type="AlphaFoldDB" id="A0A149TLW1"/>
<proteinExistence type="predicted"/>
<protein>
    <submittedName>
        <fullName evidence="1">Uncharacterized protein</fullName>
    </submittedName>
</protein>
<sequence>MCSAMPLTKTGPFRPQTQQVIDAVNAAFPKAFQGVCKASDMPATEADEDLEEDGFLSDFVFLGDGWAVRIDYDPEDPDLCLGLSAGNTEAETGGLEVDLDDGEEIPADVLADVMAFLDEERPSA</sequence>
<dbReference type="OrthoDB" id="7263278at2"/>
<dbReference type="Proteomes" id="UP000075636">
    <property type="component" value="Unassembled WGS sequence"/>
</dbReference>
<gene>
    <name evidence="1" type="ORF">AD945_03335</name>
</gene>
<dbReference type="EMBL" id="LHZR01000089">
    <property type="protein sequence ID" value="KXV49886.1"/>
    <property type="molecule type" value="Genomic_DNA"/>
</dbReference>
<evidence type="ECO:0000313" key="2">
    <source>
        <dbReference type="Proteomes" id="UP000075636"/>
    </source>
</evidence>
<accession>A0A149TLW1</accession>
<reference evidence="1 2" key="1">
    <citation type="submission" date="2015-06" db="EMBL/GenBank/DDBJ databases">
        <title>Improved classification and identification of acetic acid bacteria using matrix-assisted laser desorption/ionization time-of-flight mass spectrometry; Gluconobacter nephelii and Gluconobacter uchimurae are later heterotypic synonyms of Gluconobacter japonicus and Gluconobacter oxydans, respectively.</title>
        <authorList>
            <person name="Li L."/>
            <person name="Cleenwerck I."/>
            <person name="De Vuyst L."/>
            <person name="Vandamme P."/>
        </authorList>
    </citation>
    <scope>NUCLEOTIDE SEQUENCE [LARGE SCALE GENOMIC DNA]</scope>
    <source>
        <strain evidence="1 2">LMG 1768</strain>
    </source>
</reference>